<keyword evidence="5" id="KW-1185">Reference proteome</keyword>
<evidence type="ECO:0000313" key="4">
    <source>
        <dbReference type="EMBL" id="CCQ90916.1"/>
    </source>
</evidence>
<comment type="caution">
    <text evidence="4">The sequence shown here is derived from an EMBL/GenBank/DDBJ whole genome shotgun (WGS) entry which is preliminary data.</text>
</comment>
<dbReference type="AlphaFoldDB" id="M1YZI6"/>
<keyword evidence="2" id="KW-0067">ATP-binding</keyword>
<evidence type="ECO:0000256" key="1">
    <source>
        <dbReference type="ARBA" id="ARBA00022741"/>
    </source>
</evidence>
<name>M1YZI6_NITG3</name>
<dbReference type="STRING" id="1266370.NITGR_490019"/>
<evidence type="ECO:0000259" key="3">
    <source>
        <dbReference type="PROSITE" id="PS50893"/>
    </source>
</evidence>
<dbReference type="PROSITE" id="PS50893">
    <property type="entry name" value="ABC_TRANSPORTER_2"/>
    <property type="match status" value="1"/>
</dbReference>
<dbReference type="PANTHER" id="PTHR43158:SF2">
    <property type="entry name" value="SKFA PEPTIDE EXPORT ATP-BINDING PROTEIN SKFE"/>
    <property type="match status" value="1"/>
</dbReference>
<dbReference type="Proteomes" id="UP000011704">
    <property type="component" value="Unassembled WGS sequence"/>
</dbReference>
<dbReference type="InterPro" id="IPR003593">
    <property type="entry name" value="AAA+_ATPase"/>
</dbReference>
<dbReference type="PROSITE" id="PS00211">
    <property type="entry name" value="ABC_TRANSPORTER_1"/>
    <property type="match status" value="1"/>
</dbReference>
<dbReference type="Pfam" id="PF00005">
    <property type="entry name" value="ABC_tran"/>
    <property type="match status" value="1"/>
</dbReference>
<evidence type="ECO:0000256" key="2">
    <source>
        <dbReference type="ARBA" id="ARBA00022840"/>
    </source>
</evidence>
<organism evidence="4 5">
    <name type="scientific">Nitrospina gracilis (strain 3/211)</name>
    <dbReference type="NCBI Taxonomy" id="1266370"/>
    <lineage>
        <taxon>Bacteria</taxon>
        <taxon>Pseudomonadati</taxon>
        <taxon>Nitrospinota/Tectimicrobiota group</taxon>
        <taxon>Nitrospinota</taxon>
        <taxon>Nitrospinia</taxon>
        <taxon>Nitrospinales</taxon>
        <taxon>Nitrospinaceae</taxon>
        <taxon>Nitrospina</taxon>
    </lineage>
</organism>
<accession>M1YZI6</accession>
<proteinExistence type="predicted"/>
<reference evidence="4 5" key="1">
    <citation type="journal article" date="2013" name="Front. Microbiol.">
        <title>The genome of Nitrospina gracilis illuminates the metabolism and evolution of the major marine nitrite oxidizer.</title>
        <authorList>
            <person name="Luecker S."/>
            <person name="Nowka B."/>
            <person name="Rattei T."/>
            <person name="Spieck E."/>
            <person name="and Daims H."/>
        </authorList>
    </citation>
    <scope>NUCLEOTIDE SEQUENCE [LARGE SCALE GENOMIC DNA]</scope>
    <source>
        <strain evidence="4 5">3/211</strain>
    </source>
</reference>
<dbReference type="SMART" id="SM00382">
    <property type="entry name" value="AAA"/>
    <property type="match status" value="1"/>
</dbReference>
<dbReference type="Gene3D" id="3.40.50.300">
    <property type="entry name" value="P-loop containing nucleotide triphosphate hydrolases"/>
    <property type="match status" value="1"/>
</dbReference>
<dbReference type="InterPro" id="IPR003439">
    <property type="entry name" value="ABC_transporter-like_ATP-bd"/>
</dbReference>
<keyword evidence="1" id="KW-0547">Nucleotide-binding</keyword>
<dbReference type="GO" id="GO:0016887">
    <property type="term" value="F:ATP hydrolysis activity"/>
    <property type="evidence" value="ECO:0007669"/>
    <property type="project" value="InterPro"/>
</dbReference>
<dbReference type="HOGENOM" id="CLU_000604_1_11_0"/>
<dbReference type="SUPFAM" id="SSF52540">
    <property type="entry name" value="P-loop containing nucleoside triphosphate hydrolases"/>
    <property type="match status" value="1"/>
</dbReference>
<feature type="domain" description="ABC transporter" evidence="3">
    <location>
        <begin position="15"/>
        <end position="251"/>
    </location>
</feature>
<evidence type="ECO:0000313" key="5">
    <source>
        <dbReference type="Proteomes" id="UP000011704"/>
    </source>
</evidence>
<protein>
    <submittedName>
        <fullName evidence="4">ABC transporter related</fullName>
    </submittedName>
</protein>
<sequence>MQGYRSASVMKPFLLRVENATVYRGDNEVLKEINWTQHEGENWAVVGNNGCGKTTLMKLLFGEILPIDGGQVHWFNSTTWRGLFEIRERVGFVSAEFQRQYDQNVTALQVVESGFFSSIGLWEDVRETQTRKAEAEMDHLGIRHLAPRRFLQLSYGEARRVLLARALVNRPDLLVLDEPCAGLDIPTREVFLETLSRRVRNRNLIYVTHHIEEILPAITHVLLLKDGRVFAQGKKHDILTGEAFSEALECQVSVQENGGRFWITGCRPHRKQ</sequence>
<dbReference type="EMBL" id="CAQJ01000054">
    <property type="protein sequence ID" value="CCQ90916.1"/>
    <property type="molecule type" value="Genomic_DNA"/>
</dbReference>
<dbReference type="PANTHER" id="PTHR43158">
    <property type="entry name" value="SKFA PEPTIDE EXPORT ATP-BINDING PROTEIN SKFE"/>
    <property type="match status" value="1"/>
</dbReference>
<dbReference type="InParanoid" id="M1YZI6"/>
<dbReference type="InterPro" id="IPR017871">
    <property type="entry name" value="ABC_transporter-like_CS"/>
</dbReference>
<gene>
    <name evidence="4" type="ORF">NITGR_490019</name>
</gene>
<dbReference type="InterPro" id="IPR027417">
    <property type="entry name" value="P-loop_NTPase"/>
</dbReference>
<dbReference type="GO" id="GO:0005524">
    <property type="term" value="F:ATP binding"/>
    <property type="evidence" value="ECO:0007669"/>
    <property type="project" value="UniProtKB-KW"/>
</dbReference>